<dbReference type="Proteomes" id="UP000824120">
    <property type="component" value="Chromosome 11"/>
</dbReference>
<organism evidence="2 3">
    <name type="scientific">Solanum commersonii</name>
    <name type="common">Commerson's wild potato</name>
    <name type="synonym">Commerson's nightshade</name>
    <dbReference type="NCBI Taxonomy" id="4109"/>
    <lineage>
        <taxon>Eukaryota</taxon>
        <taxon>Viridiplantae</taxon>
        <taxon>Streptophyta</taxon>
        <taxon>Embryophyta</taxon>
        <taxon>Tracheophyta</taxon>
        <taxon>Spermatophyta</taxon>
        <taxon>Magnoliopsida</taxon>
        <taxon>eudicotyledons</taxon>
        <taxon>Gunneridae</taxon>
        <taxon>Pentapetalae</taxon>
        <taxon>asterids</taxon>
        <taxon>lamiids</taxon>
        <taxon>Solanales</taxon>
        <taxon>Solanaceae</taxon>
        <taxon>Solanoideae</taxon>
        <taxon>Solaneae</taxon>
        <taxon>Solanum</taxon>
    </lineage>
</organism>
<feature type="region of interest" description="Disordered" evidence="1">
    <location>
        <begin position="1"/>
        <end position="96"/>
    </location>
</feature>
<gene>
    <name evidence="2" type="ORF">H5410_056942</name>
</gene>
<name>A0A9J5WP62_SOLCO</name>
<proteinExistence type="predicted"/>
<keyword evidence="3" id="KW-1185">Reference proteome</keyword>
<feature type="compositionally biased region" description="Basic and acidic residues" evidence="1">
    <location>
        <begin position="20"/>
        <end position="42"/>
    </location>
</feature>
<dbReference type="OrthoDB" id="10358405at2759"/>
<evidence type="ECO:0000313" key="3">
    <source>
        <dbReference type="Proteomes" id="UP000824120"/>
    </source>
</evidence>
<evidence type="ECO:0000313" key="2">
    <source>
        <dbReference type="EMBL" id="KAG5576808.1"/>
    </source>
</evidence>
<evidence type="ECO:0000256" key="1">
    <source>
        <dbReference type="SAM" id="MobiDB-lite"/>
    </source>
</evidence>
<dbReference type="EMBL" id="JACXVP010000011">
    <property type="protein sequence ID" value="KAG5576808.1"/>
    <property type="molecule type" value="Genomic_DNA"/>
</dbReference>
<protein>
    <submittedName>
        <fullName evidence="2">Uncharacterized protein</fullName>
    </submittedName>
</protein>
<feature type="compositionally biased region" description="Basic and acidic residues" evidence="1">
    <location>
        <begin position="1"/>
        <end position="13"/>
    </location>
</feature>
<reference evidence="2 3" key="1">
    <citation type="submission" date="2020-09" db="EMBL/GenBank/DDBJ databases">
        <title>De no assembly of potato wild relative species, Solanum commersonii.</title>
        <authorList>
            <person name="Cho K."/>
        </authorList>
    </citation>
    <scope>NUCLEOTIDE SEQUENCE [LARGE SCALE GENOMIC DNA]</scope>
    <source>
        <strain evidence="2">LZ3.2</strain>
        <tissue evidence="2">Leaf</tissue>
    </source>
</reference>
<dbReference type="AlphaFoldDB" id="A0A9J5WP62"/>
<feature type="compositionally biased region" description="Basic and acidic residues" evidence="1">
    <location>
        <begin position="65"/>
        <end position="96"/>
    </location>
</feature>
<comment type="caution">
    <text evidence="2">The sequence shown here is derived from an EMBL/GenBank/DDBJ whole genome shotgun (WGS) entry which is preliminary data.</text>
</comment>
<accession>A0A9J5WP62</accession>
<sequence length="345" mass="40498">MEETEKELGDRQNGRANRTVSEEKETQMGNQREVDGNKEEFQVQRNKKHQGKGRQQVWNPKQPHKGVEEKMTTENKFEALEDSEQKEAEEKRSKEIISTRKWVENAFNKPNREDGQRDTVEREKEIMHETNQEQKDMPPGDMGEGSALTVWEPICETDNAQKKVLSHPISIIEPNSQEALVEDMNALTPDQKRRCREEEEDEDLEMNILSAGKVGDLSPRQIADLNVASKREERDSQLYLYKSKRGEVGRGRIQFLNDRTTIILEYQIYPGEIEQYKRRLGFDRVAVNSSAKLWDFWKDHWEGQVIVDSYQQITVRFCYQSKFFSITSVYARCNAMERLELWEDI</sequence>